<dbReference type="eggNOG" id="COG2067">
    <property type="taxonomic scope" value="Bacteria"/>
</dbReference>
<evidence type="ECO:0000313" key="4">
    <source>
        <dbReference type="Proteomes" id="UP000008641"/>
    </source>
</evidence>
<dbReference type="Pfam" id="PF19572">
    <property type="entry name" value="PorV"/>
    <property type="match status" value="1"/>
</dbReference>
<evidence type="ECO:0000259" key="2">
    <source>
        <dbReference type="Pfam" id="PF19572"/>
    </source>
</evidence>
<feature type="domain" description="Type IX secretion system protein PorV" evidence="2">
    <location>
        <begin position="27"/>
        <end position="210"/>
    </location>
</feature>
<evidence type="ECO:0000313" key="3">
    <source>
        <dbReference type="EMBL" id="ADX67942.1"/>
    </source>
</evidence>
<dbReference type="Proteomes" id="UP000008641">
    <property type="component" value="Chromosome"/>
</dbReference>
<feature type="chain" id="PRO_5003254355" evidence="1">
    <location>
        <begin position="21"/>
        <end position="342"/>
    </location>
</feature>
<dbReference type="Gene3D" id="2.40.160.60">
    <property type="entry name" value="Outer membrane protein transport protein (OMPP1/FadL/TodX)"/>
    <property type="match status" value="2"/>
</dbReference>
<proteinExistence type="predicted"/>
<evidence type="ECO:0000256" key="1">
    <source>
        <dbReference type="SAM" id="SignalP"/>
    </source>
</evidence>
<dbReference type="KEGG" id="wvi:Weevi_1238"/>
<sequence>MRKLYLLLLIMIGVSQQTFAQDGTRVYEFLNISTSARQAALGGNAQTAWDADPNMSLWNPALMNHKMHGQLAMNYVSYIADVNFATFSGVYQLADVDFLSLHGQYVDYGKLIGADEIGNLTGDFKANDAAIVLGYGREISDFFSVGVNLKYINSRIESYTSSAVAADIGISYHNFDDNFNATLVARNIGSQIKSYDGKKEKMPVQINLGLTHRLEHVPIELNLTLHDLQKFDNSIPENKNGKKTSFGRKFIDHVSIGAEIFPEQDFNLRIGYNFKRGNELAIDDVRSFSGLTYGFGFRANAFRIEYAHANYHKSGGANHFGIIVNLDRLIQGRDYWRSNPWL</sequence>
<dbReference type="NCBIfam" id="NF033711">
    <property type="entry name" value="T9SS_PorQ"/>
    <property type="match status" value="1"/>
</dbReference>
<keyword evidence="1" id="KW-0732">Signal</keyword>
<dbReference type="HOGENOM" id="CLU_069104_0_0_10"/>
<accession>F0P330</accession>
<dbReference type="RefSeq" id="WP_013598332.1">
    <property type="nucleotide sequence ID" value="NC_015144.1"/>
</dbReference>
<reference evidence="4" key="2">
    <citation type="journal article" date="2011" name="Stand. Genomic Sci.">
        <title>Complete genome sequence of Weeksella virosa type strain (9751T).</title>
        <authorList>
            <person name="Lang E."/>
            <person name="Teshima H."/>
            <person name="Lucas S."/>
            <person name="Lapidus A."/>
            <person name="Hammon N."/>
            <person name="Deshpande S."/>
            <person name="Nolan M."/>
            <person name="Cheng J."/>
            <person name="Pitluck S."/>
            <person name="Liolios K."/>
            <person name="Pagani I."/>
            <person name="Mikhailova N."/>
            <person name="Ivanova N."/>
            <person name="Mavromatis K."/>
            <person name="Pati A."/>
            <person name="Tapia R."/>
            <person name="Han C."/>
            <person name="Goodwin L."/>
            <person name="Chen A."/>
            <person name="Palaniappan K."/>
            <person name="Land M."/>
            <person name="Hauser L."/>
            <person name="Chang Y."/>
            <person name="Jeffries C."/>
            <person name="Brambilla E."/>
            <person name="Kopitz M."/>
            <person name="Rohde M."/>
            <person name="Goker M."/>
            <person name="Tindall B."/>
            <person name="Detter J."/>
            <person name="Woyke T."/>
            <person name="Bristow J."/>
            <person name="Eisen J."/>
            <person name="Markowitz V."/>
            <person name="Hugenholtz P."/>
            <person name="Klenk H."/>
            <person name="Kyrpides N."/>
        </authorList>
    </citation>
    <scope>NUCLEOTIDE SEQUENCE [LARGE SCALE GENOMIC DNA]</scope>
    <source>
        <strain evidence="4">ATCC 43766 / DSM 16922 / JCM 21250 / NBRC 16016 / NCTC 11634 / CL345/78</strain>
    </source>
</reference>
<feature type="signal peptide" evidence="1">
    <location>
        <begin position="1"/>
        <end position="20"/>
    </location>
</feature>
<name>F0P330_WEEVC</name>
<organism evidence="3 4">
    <name type="scientific">Weeksella virosa (strain ATCC 43766 / DSM 16922 / JCM 21250 / CCUG 30538 / CDC 9751 / IAM 14551 / NBRC 16016 / NCTC 11634 / CL345/78)</name>
    <dbReference type="NCBI Taxonomy" id="865938"/>
    <lineage>
        <taxon>Bacteria</taxon>
        <taxon>Pseudomonadati</taxon>
        <taxon>Bacteroidota</taxon>
        <taxon>Flavobacteriia</taxon>
        <taxon>Flavobacteriales</taxon>
        <taxon>Weeksellaceae</taxon>
        <taxon>Weeksella</taxon>
    </lineage>
</organism>
<dbReference type="OrthoDB" id="9809953at2"/>
<dbReference type="EMBL" id="CP002455">
    <property type="protein sequence ID" value="ADX67942.1"/>
    <property type="molecule type" value="Genomic_DNA"/>
</dbReference>
<dbReference type="STRING" id="865938.Weevi_1238"/>
<reference evidence="3 4" key="1">
    <citation type="journal article" date="2011" name="Stand. Genomic Sci.">
        <title>Complete genome sequence of Weeksella virosa type strain (9751).</title>
        <authorList>
            <person name="Lang E."/>
            <person name="Teshima H."/>
            <person name="Lucas S."/>
            <person name="Lapidus A."/>
            <person name="Hammon N."/>
            <person name="Deshpande S."/>
            <person name="Nolan M."/>
            <person name="Cheng J.F."/>
            <person name="Pitluck S."/>
            <person name="Liolios K."/>
            <person name="Pagani I."/>
            <person name="Mikhailova N."/>
            <person name="Ivanova N."/>
            <person name="Mavromatis K."/>
            <person name="Pati A."/>
            <person name="Tapia R."/>
            <person name="Han C."/>
            <person name="Goodwin L."/>
            <person name="Chen A."/>
            <person name="Palaniappan K."/>
            <person name="Land M."/>
            <person name="Hauser L."/>
            <person name="Chang Y.J."/>
            <person name="Jeffries C.D."/>
            <person name="Brambilla E.M."/>
            <person name="Kopitz M."/>
            <person name="Rohde M."/>
            <person name="Goker M."/>
            <person name="Tindall B.J."/>
            <person name="Detter J.C."/>
            <person name="Woyke T."/>
            <person name="Bristow J."/>
            <person name="Eisen J.A."/>
            <person name="Markowitz V."/>
            <person name="Hugenholtz P."/>
            <person name="Klenk H.P."/>
            <person name="Kyrpides N.C."/>
        </authorList>
    </citation>
    <scope>NUCLEOTIDE SEQUENCE [LARGE SCALE GENOMIC DNA]</scope>
    <source>
        <strain evidence="4">ATCC 43766 / DSM 16922 / JCM 21250 / NBRC 16016 / NCTC 11634 / CL345/78</strain>
    </source>
</reference>
<protein>
    <submittedName>
        <fullName evidence="3">Low affinity penicillin binding protein</fullName>
    </submittedName>
</protein>
<dbReference type="SUPFAM" id="SSF56935">
    <property type="entry name" value="Porins"/>
    <property type="match status" value="1"/>
</dbReference>
<keyword evidence="4" id="KW-1185">Reference proteome</keyword>
<dbReference type="AlphaFoldDB" id="F0P330"/>
<dbReference type="InterPro" id="IPR045741">
    <property type="entry name" value="PorV"/>
</dbReference>
<dbReference type="NCBIfam" id="NF033709">
    <property type="entry name" value="PorV_fam"/>
    <property type="match status" value="1"/>
</dbReference>
<gene>
    <name evidence="3" type="ordered locus">Weevi_1238</name>
</gene>